<dbReference type="InterPro" id="IPR056823">
    <property type="entry name" value="TEN-like_YD-shell"/>
</dbReference>
<dbReference type="RefSeq" id="WP_162849834.1">
    <property type="nucleotide sequence ID" value="NZ_QXEV01000014.1"/>
</dbReference>
<dbReference type="InParanoid" id="A0A397RT86"/>
<dbReference type="PANTHER" id="PTHR32305">
    <property type="match status" value="1"/>
</dbReference>
<sequence>MKKTMGKIILLSLFAVLSFLFCKFYSFNVFAENPYQAPTLNGDNFYEISTKDELYWFAYEVNTNKHINYNAKLVSDITINSEDLSTIEDKSGLEAWNPIGDYNKNTIIYQGIFDGNHHKISGIYVNGTSRYCGFFGLVKRTTITNLSLENIYYETTATSNIYIGGLVGKAETKTTISDVSVEGSLYTSSNNVIHMGGIVGYSYGSEISISSCDSNVAMEITSNKESHIGGIIGYAYKTTITDSYASHSINIENTTYKHYIGGIAGYMIKSSINDSSSDVNINAPYCNAAGIAGVTSTESTIVNCINYGNITGRNASGIVCKNSRGVIVDCVNYGEMIGEYYAAGIAAGVTSRTPRIEGCTNYGICHAGKYSAGILAYSSYESSVSYCENYGDIYSGEIASGIVGYTEALVLACENYGYIHDATTAVAGIAGYATSIRYSFNQGELEAESEEATLIGIAYRVDLISNVYNIGQITKKDNQEAFAICADKDASTVIYNAFYTNDTIPSAYLKIPGSYAKLVSDSDFLDGKICYELNDEPYYKQTLGVDFYPIIIGDSKNVYRICDGNTVTYSNTSGSENHHFVNGICTCGEYEKPEVSLDGTYLIKNAGNLLYFAEEVNKGNNTINGKLVSNIVLNNDILQRLNTNDYILQGMDKDSIVRFTPIGNLEYPYNGKFDGNYYSINGLFMDDYQGFAALFGAIGTKGIVKNLSVKESCIILDETKVVVQRGYYSGFIYGDSVGFTDNVSVSSSYIAIKDNTRTVILEHNHVEPLMHMYYGGNFVASYVQAVNDRYMSSKQLIQEMYLSIYYEGTGVLTSALPDYDYFSITNKIDGALSRQYFVIQEIYVGEGITELAERCFDYIVPHHLYLPSTLKKLNYLSIMGCTGNVIILPRSIERIEEYAIYASGATIVLPNTVEYLDPNWIASATNIYFEGTKDEYLALGQTMYSWFTYVFGYNQETNIKGTVTITLEYNGKVNPYSGNYLQLTCDGQSKTLPITNTTKFTFQGCTSNKISYLEIVSSLGAVIKDLGSFVLNEANSYAYSEKISIYESVPTITITLYDENGNAVTGGYRIDLYKGDGVIDSNEATGKSYVFNGIESGSYEAHVVLHDDLAKKYKAVEDITIDLGTEDVNKSIQLSLIKEKTITFTVIDEEETPIENALITLDEIYTSSIHKFYTGLTDENGKVSFDVHTVPIEYTLKKEGYIPEGDSISDSTTKVSVTPSVISGIPVRLNVLAKSGNGLIKSITDIDSKNLRIYNNTTNAYILDYYLYDSKVYLPLSMASYSDSITFTVYGIKNMEDASEEIILKEYAMVNITVVEESYFTFTNVNAYVLIFDNSNNLVDSFSTKRQHTSSHLPHGEYKILLIDDDLGCHINSLDELSKYPFVLNQDYYLINKTLSDSVCEIKDYTVASNIGLVSNNIINLGTSGTLLRSNGLCVGEFQTVRILLDSNKAYNGKLEIIIPKECTFQNGSLRVDNKERDYTIVDGKVLVDITDKDTSIKYSICCNQEANNIEVKARILANDTFYPILSAYFQTYLLKYTLDTTKDIDTTLNVAGLTISLATIELYDNGNLIGKTLSDTIGAFSIKEIVDKRREVHEIYLKVIKDGKVITTSDKKDINLSYFSVASLVICHNGNRYKVGYNTVSSFSFNPKKTIIGFEAILDDNLVDSLELIIKLTNGDTKTLVMEYNSEKGFWYQEGEFTSTALPSHISLRINDGMTSTYQALTYGSLKAVPEKSSTSTQTLDKDTFNVTSIGPTLVSSNEVTFRVNGTMLSKAVSFIAVCGGLRLEPIKEYYVSLEEVYVTFDFSSVKSGDYYLHVTYNGYFIDKNFTIDNSLPFGYTGYDFNVPGYGAINTVQTGNIVLENRGYTDCMTKVVVLSGEDIVFEKSGKKDLIDIISCDGLAGTLLAKEDATYYFTYRVTGSNPKITCCFLDRVNDRLFDSPDISQVGKNSVRENVYSIIGNDSTSYQKAISEMANYLSTIGYNKVTIEDCEKAIVTKAKGFYGTEALFVDSIITEPHFDLYRIYNCTTERHLEEGIFGRGIFTNFEITLKKENDVYIMYLPEERIYFNEYLGKYYSYDGRYTLTISSTSGTIAKDDTKYIFDDGLLMQVISKGVVLYNLSYTNNKLTSIQGIYDLVTFHYKNGYVDEVYLNGSLKETYIQSNGFLMGVRGNVNYNYNYLFNEVGARYGLMSSSEINDEVTTYDYDSLARLTKVNKGIYSVSYEYLDGLVVKMEASGSETYLYFDSYGNIIKEISSLGMIKDMKQEGNLVYNMINTQTQASGYDEYGRINVFNYADGTSIWYTYSDTETKVKDAKGNEYIYRYDENKTLIGITYPDNTKEEYTYSNGFLVAKKDRKGLTTSYTYDTLGRVSKITYPDSSYTEYEYNSDSSIKSLKDSTYTMAFTYTKDGLLDTVTYKDGKTLHYEYDEKNRVAEVTDPLGRITRYEYDENDLISKVKNSSNSVITEYTYDSYGRVIKQKNSNSSYTEYTYKGNYIESVMNYGKNKELLSGFVYTYNLYGLVERIDTLDDRIFYYYDSVGRITKIMSNNMNVTYVYDALGNRRSMVVDSIKTEYSSNELNQYITIGNNNLSYDLNGNLISISGSETYNFTYNAKNQLVSVENGTDTFTYTYDFFGNRDSVTVNGTTTNYYYTPCENGSLVASKTGSKGISYIYGNSLIGAYTNSKMYYYDYDGIGNVCEIVNSSGVVQNSYTYDGNYTVATKTEAIANPFTYGSKLKYMDDGSILYKVGKRYILKDTLAFTSPEQNGVDLGINLYQYAGSNHINLLDKGGDIGVVATACLVGVGVGFVGQLFSDTLNGQVSYAGDYVGSMVSGALTGAAGAVVTLSGGAGLAFGAGLNAAGSVVGTYVSAFVDYGLYGRDFKWDQLSEKAYANAEWAAVSGIFGGLLGKATGLDSLSGLVTDVSLGKIRNMLEAEGYSPEEIDEILGFRLMPLIDPAGYVCEGVSSNRIEGVKCTLFYSEVSTGMGAVVYSNEYWGQINPLYSDSLGKYAWDVPQGYWQVKFEKEGYFVAYSEWLPVPPIQLDVNVSLVAIASPIVTSCDMKKNEILFTFSQYMKVDDINTTNIKITSNGSVISGTFTAVDQEESFNDSSIMLARTFKFVPNKEFNSVIKIEISDVLNYTDTPLEEAYFKTYDFTSTNPIDPIDPSDPTNPVNPGEGESSNTNSAGLPVGAVVGISIGAVLLVAAAVVVVIIVIKKKKSSVRE</sequence>
<gene>
    <name evidence="5" type="ORF">EI71_01286</name>
</gene>
<evidence type="ECO:0000256" key="2">
    <source>
        <dbReference type="SAM" id="MobiDB-lite"/>
    </source>
</evidence>
<feature type="domain" description="Teneurin-like YD-shell" evidence="4">
    <location>
        <begin position="2528"/>
        <end position="2711"/>
    </location>
</feature>
<name>A0A397RT86_9MOLU</name>
<dbReference type="Pfam" id="PF05593">
    <property type="entry name" value="RHS_repeat"/>
    <property type="match status" value="1"/>
</dbReference>
<keyword evidence="3" id="KW-1133">Transmembrane helix</keyword>
<feature type="compositionally biased region" description="Polar residues" evidence="2">
    <location>
        <begin position="3164"/>
        <end position="3179"/>
    </location>
</feature>
<protein>
    <submittedName>
        <fullName evidence="5">YD repeat-containing protein</fullName>
    </submittedName>
</protein>
<accession>A0A397RT86</accession>
<dbReference type="Pfam" id="PF25023">
    <property type="entry name" value="TEN_YD-shell"/>
    <property type="match status" value="2"/>
</dbReference>
<dbReference type="Gene3D" id="2.160.20.110">
    <property type="match status" value="3"/>
</dbReference>
<organism evidence="5 6">
    <name type="scientific">Anaeroplasma bactoclasticum</name>
    <dbReference type="NCBI Taxonomy" id="2088"/>
    <lineage>
        <taxon>Bacteria</taxon>
        <taxon>Bacillati</taxon>
        <taxon>Mycoplasmatota</taxon>
        <taxon>Mollicutes</taxon>
        <taxon>Anaeroplasmatales</taxon>
        <taxon>Anaeroplasmataceae</taxon>
        <taxon>Anaeroplasma</taxon>
    </lineage>
</organism>
<dbReference type="NCBIfam" id="TIGR01643">
    <property type="entry name" value="YD_repeat_2x"/>
    <property type="match status" value="2"/>
</dbReference>
<feature type="transmembrane region" description="Helical" evidence="3">
    <location>
        <begin position="3186"/>
        <end position="3211"/>
    </location>
</feature>
<evidence type="ECO:0000256" key="1">
    <source>
        <dbReference type="ARBA" id="ARBA00022737"/>
    </source>
</evidence>
<keyword evidence="3" id="KW-0812">Transmembrane</keyword>
<dbReference type="PANTHER" id="PTHR32305:SF15">
    <property type="entry name" value="PROTEIN RHSA-RELATED"/>
    <property type="match status" value="1"/>
</dbReference>
<keyword evidence="6" id="KW-1185">Reference proteome</keyword>
<dbReference type="InterPro" id="IPR031325">
    <property type="entry name" value="RHS_repeat"/>
</dbReference>
<evidence type="ECO:0000313" key="5">
    <source>
        <dbReference type="EMBL" id="RIA75629.1"/>
    </source>
</evidence>
<dbReference type="Gene3D" id="2.180.10.10">
    <property type="entry name" value="RHS repeat-associated core"/>
    <property type="match status" value="1"/>
</dbReference>
<reference evidence="5 6" key="1">
    <citation type="submission" date="2018-08" db="EMBL/GenBank/DDBJ databases">
        <title>Genomic Encyclopedia of Archaeal and Bacterial Type Strains, Phase II (KMG-II): from individual species to whole genera.</title>
        <authorList>
            <person name="Goeker M."/>
        </authorList>
    </citation>
    <scope>NUCLEOTIDE SEQUENCE [LARGE SCALE GENOMIC DNA]</scope>
    <source>
        <strain evidence="5 6">ATCC 27112</strain>
    </source>
</reference>
<keyword evidence="3" id="KW-0472">Membrane</keyword>
<dbReference type="InterPro" id="IPR050708">
    <property type="entry name" value="T6SS_VgrG/RHS"/>
</dbReference>
<proteinExistence type="predicted"/>
<dbReference type="Proteomes" id="UP000266506">
    <property type="component" value="Unassembled WGS sequence"/>
</dbReference>
<feature type="region of interest" description="Disordered" evidence="2">
    <location>
        <begin position="3156"/>
        <end position="3179"/>
    </location>
</feature>
<feature type="domain" description="Teneurin-like YD-shell" evidence="4">
    <location>
        <begin position="2266"/>
        <end position="2387"/>
    </location>
</feature>
<evidence type="ECO:0000313" key="6">
    <source>
        <dbReference type="Proteomes" id="UP000266506"/>
    </source>
</evidence>
<dbReference type="EMBL" id="QXEV01000014">
    <property type="protein sequence ID" value="RIA75629.1"/>
    <property type="molecule type" value="Genomic_DNA"/>
</dbReference>
<keyword evidence="1" id="KW-0677">Repeat</keyword>
<evidence type="ECO:0000256" key="3">
    <source>
        <dbReference type="SAM" id="Phobius"/>
    </source>
</evidence>
<dbReference type="InterPro" id="IPR006530">
    <property type="entry name" value="YD"/>
</dbReference>
<evidence type="ECO:0000259" key="4">
    <source>
        <dbReference type="Pfam" id="PF25023"/>
    </source>
</evidence>
<comment type="caution">
    <text evidence="5">The sequence shown here is derived from an EMBL/GenBank/DDBJ whole genome shotgun (WGS) entry which is preliminary data.</text>
</comment>